<feature type="compositionally biased region" description="Polar residues" evidence="5">
    <location>
        <begin position="317"/>
        <end position="326"/>
    </location>
</feature>
<feature type="compositionally biased region" description="Basic and acidic residues" evidence="5">
    <location>
        <begin position="581"/>
        <end position="590"/>
    </location>
</feature>
<keyword evidence="9" id="KW-1185">Reference proteome</keyword>
<feature type="compositionally biased region" description="Polar residues" evidence="5">
    <location>
        <begin position="591"/>
        <end position="600"/>
    </location>
</feature>
<dbReference type="InterPro" id="IPR009057">
    <property type="entry name" value="Homeodomain-like_sf"/>
</dbReference>
<feature type="region of interest" description="Disordered" evidence="5">
    <location>
        <begin position="313"/>
        <end position="366"/>
    </location>
</feature>
<feature type="compositionally biased region" description="Basic and acidic residues" evidence="5">
    <location>
        <begin position="498"/>
        <end position="507"/>
    </location>
</feature>
<feature type="compositionally biased region" description="Low complexity" evidence="5">
    <location>
        <begin position="97"/>
        <end position="108"/>
    </location>
</feature>
<accession>A0ABR2E6Q6</accession>
<protein>
    <submittedName>
        <fullName evidence="8">Uncharacterized protein</fullName>
    </submittedName>
</protein>
<feature type="domain" description="Myb-like" evidence="6">
    <location>
        <begin position="168"/>
        <end position="219"/>
    </location>
</feature>
<dbReference type="PROSITE" id="PS50090">
    <property type="entry name" value="MYB_LIKE"/>
    <property type="match status" value="3"/>
</dbReference>
<reference evidence="8 9" key="1">
    <citation type="journal article" date="2024" name="G3 (Bethesda)">
        <title>Genome assembly of Hibiscus sabdariffa L. provides insights into metabolisms of medicinal natural products.</title>
        <authorList>
            <person name="Kim T."/>
        </authorList>
    </citation>
    <scope>NUCLEOTIDE SEQUENCE [LARGE SCALE GENOMIC DNA]</scope>
    <source>
        <strain evidence="8">TK-2024</strain>
        <tissue evidence="8">Old leaves</tissue>
    </source>
</reference>
<evidence type="ECO:0000256" key="4">
    <source>
        <dbReference type="ARBA" id="ARBA00023242"/>
    </source>
</evidence>
<dbReference type="SUPFAM" id="SSF46689">
    <property type="entry name" value="Homeodomain-like"/>
    <property type="match status" value="2"/>
</dbReference>
<dbReference type="CDD" id="cd00167">
    <property type="entry name" value="SANT"/>
    <property type="match status" value="3"/>
</dbReference>
<feature type="domain" description="HTH myb-type" evidence="7">
    <location>
        <begin position="224"/>
        <end position="274"/>
    </location>
</feature>
<organism evidence="8 9">
    <name type="scientific">Hibiscus sabdariffa</name>
    <name type="common">roselle</name>
    <dbReference type="NCBI Taxonomy" id="183260"/>
    <lineage>
        <taxon>Eukaryota</taxon>
        <taxon>Viridiplantae</taxon>
        <taxon>Streptophyta</taxon>
        <taxon>Embryophyta</taxon>
        <taxon>Tracheophyta</taxon>
        <taxon>Spermatophyta</taxon>
        <taxon>Magnoliopsida</taxon>
        <taxon>eudicotyledons</taxon>
        <taxon>Gunneridae</taxon>
        <taxon>Pentapetalae</taxon>
        <taxon>rosids</taxon>
        <taxon>malvids</taxon>
        <taxon>Malvales</taxon>
        <taxon>Malvaceae</taxon>
        <taxon>Malvoideae</taxon>
        <taxon>Hibiscus</taxon>
    </lineage>
</organism>
<sequence length="614" mass="68088">MSYQAPNTISTNPTVYKTPTCSLFKGYAGPALPNLTVPFLVSNLSQFCPNESWRLFPATQKEMDELKIEGLCLENKQLTTASSSSVSEGGGSANVKSPAISSPAPTSPNHRRTTGPIRRAKGGWTPEEDETLRNAVVAFKGKSWKKIAEFFPDRSEVQCLHRWQKVLNPDLVKGPWTQEEDDKIVELVSKYGPTKWSVIAKSLPGRIGKQCRERWHNHLNPDIKKDAWTLEEELALMNAHRMYGNKWAEIAKVLPGRTDNSIKNHWNSSMKKKLDFYLATGKLPPVVKIVLKNETKDIDIPAATKNLLLYSKRESDSTAQTSSGTTDICKPEEDGKDQLESSTPVQDMAASSSVIPSESIDTESAECMPQSFDANPCCCNSESVTKFESRRISSAAVVENKDVETRLQCDTPTYGPLCYEPPVLHGGTSLDSDHLWKKGMQHEWTSTPITSPVSFFTPPCVKGGGFGARSPESILRIAAKTFPNTPSIFRKRKTGPNKIEKPNEEATKNRIQLSGERERTETSRELAQFCDGRSCESPAFQGNGSIGTNCTAFNASPQYRLRSKRTAVFKSVERQLEFAFEKERGDENTKSSDPSVNGSSPIEDCLRAKKMEVT</sequence>
<feature type="compositionally biased region" description="Basic residues" evidence="5">
    <location>
        <begin position="109"/>
        <end position="121"/>
    </location>
</feature>
<evidence type="ECO:0000313" key="8">
    <source>
        <dbReference type="EMBL" id="KAK8553717.1"/>
    </source>
</evidence>
<dbReference type="EMBL" id="JBBPBM010000019">
    <property type="protein sequence ID" value="KAK8553717.1"/>
    <property type="molecule type" value="Genomic_DNA"/>
</dbReference>
<evidence type="ECO:0000313" key="9">
    <source>
        <dbReference type="Proteomes" id="UP001472677"/>
    </source>
</evidence>
<evidence type="ECO:0000259" key="6">
    <source>
        <dbReference type="PROSITE" id="PS50090"/>
    </source>
</evidence>
<feature type="region of interest" description="Disordered" evidence="5">
    <location>
        <begin position="486"/>
        <end position="507"/>
    </location>
</feature>
<feature type="compositionally biased region" description="Basic and acidic residues" evidence="5">
    <location>
        <begin position="604"/>
        <end position="614"/>
    </location>
</feature>
<name>A0ABR2E6Q6_9ROSI</name>
<feature type="domain" description="Myb-like" evidence="6">
    <location>
        <begin position="220"/>
        <end position="270"/>
    </location>
</feature>
<evidence type="ECO:0000259" key="7">
    <source>
        <dbReference type="PROSITE" id="PS51294"/>
    </source>
</evidence>
<dbReference type="PANTHER" id="PTHR45614:SF194">
    <property type="entry name" value="TRANSCRIPTION FACTOR MYB3R-3-RELATED"/>
    <property type="match status" value="1"/>
</dbReference>
<dbReference type="InterPro" id="IPR017930">
    <property type="entry name" value="Myb_dom"/>
</dbReference>
<feature type="domain" description="HTH myb-type" evidence="7">
    <location>
        <begin position="121"/>
        <end position="167"/>
    </location>
</feature>
<dbReference type="Gene3D" id="1.10.10.60">
    <property type="entry name" value="Homeodomain-like"/>
    <property type="match status" value="3"/>
</dbReference>
<dbReference type="PANTHER" id="PTHR45614">
    <property type="entry name" value="MYB PROTEIN-RELATED"/>
    <property type="match status" value="1"/>
</dbReference>
<feature type="region of interest" description="Disordered" evidence="5">
    <location>
        <begin position="82"/>
        <end position="125"/>
    </location>
</feature>
<keyword evidence="3" id="KW-0804">Transcription</keyword>
<feature type="domain" description="Myb-like" evidence="6">
    <location>
        <begin position="116"/>
        <end position="167"/>
    </location>
</feature>
<proteinExistence type="predicted"/>
<dbReference type="PROSITE" id="PS51294">
    <property type="entry name" value="HTH_MYB"/>
    <property type="match status" value="3"/>
</dbReference>
<dbReference type="SMART" id="SM00717">
    <property type="entry name" value="SANT"/>
    <property type="match status" value="3"/>
</dbReference>
<feature type="compositionally biased region" description="Polar residues" evidence="5">
    <location>
        <begin position="340"/>
        <end position="356"/>
    </location>
</feature>
<keyword evidence="2" id="KW-0805">Transcription regulation</keyword>
<dbReference type="Proteomes" id="UP001472677">
    <property type="component" value="Unassembled WGS sequence"/>
</dbReference>
<feature type="region of interest" description="Disordered" evidence="5">
    <location>
        <begin position="581"/>
        <end position="614"/>
    </location>
</feature>
<keyword evidence="4" id="KW-0539">Nucleus</keyword>
<comment type="caution">
    <text evidence="8">The sequence shown here is derived from an EMBL/GenBank/DDBJ whole genome shotgun (WGS) entry which is preliminary data.</text>
</comment>
<gene>
    <name evidence="8" type="ORF">V6N12_030701</name>
</gene>
<dbReference type="InterPro" id="IPR001005">
    <property type="entry name" value="SANT/Myb"/>
</dbReference>
<comment type="subcellular location">
    <subcellularLocation>
        <location evidence="1">Nucleus</location>
    </subcellularLocation>
</comment>
<evidence type="ECO:0000256" key="5">
    <source>
        <dbReference type="SAM" id="MobiDB-lite"/>
    </source>
</evidence>
<evidence type="ECO:0000256" key="3">
    <source>
        <dbReference type="ARBA" id="ARBA00023163"/>
    </source>
</evidence>
<dbReference type="Pfam" id="PF00249">
    <property type="entry name" value="Myb_DNA-binding"/>
    <property type="match status" value="3"/>
</dbReference>
<feature type="domain" description="HTH myb-type" evidence="7">
    <location>
        <begin position="168"/>
        <end position="223"/>
    </location>
</feature>
<evidence type="ECO:0000256" key="1">
    <source>
        <dbReference type="ARBA" id="ARBA00004123"/>
    </source>
</evidence>
<evidence type="ECO:0000256" key="2">
    <source>
        <dbReference type="ARBA" id="ARBA00023015"/>
    </source>
</evidence>
<dbReference type="InterPro" id="IPR050560">
    <property type="entry name" value="MYB_TF"/>
</dbReference>
<feature type="compositionally biased region" description="Basic and acidic residues" evidence="5">
    <location>
        <begin position="329"/>
        <end position="339"/>
    </location>
</feature>